<dbReference type="Proteomes" id="UP000053676">
    <property type="component" value="Unassembled WGS sequence"/>
</dbReference>
<dbReference type="EMBL" id="KI658457">
    <property type="protein sequence ID" value="ETN82500.1"/>
    <property type="molecule type" value="Genomic_DNA"/>
</dbReference>
<keyword evidence="2" id="KW-1185">Reference proteome</keyword>
<dbReference type="AlphaFoldDB" id="W2TK95"/>
<name>W2TK95_NECAM</name>
<protein>
    <submittedName>
        <fullName evidence="1">Uncharacterized protein</fullName>
    </submittedName>
</protein>
<proteinExistence type="predicted"/>
<accession>W2TK95</accession>
<organism evidence="1 2">
    <name type="scientific">Necator americanus</name>
    <name type="common">Human hookworm</name>
    <dbReference type="NCBI Taxonomy" id="51031"/>
    <lineage>
        <taxon>Eukaryota</taxon>
        <taxon>Metazoa</taxon>
        <taxon>Ecdysozoa</taxon>
        <taxon>Nematoda</taxon>
        <taxon>Chromadorea</taxon>
        <taxon>Rhabditida</taxon>
        <taxon>Rhabditina</taxon>
        <taxon>Rhabditomorpha</taxon>
        <taxon>Strongyloidea</taxon>
        <taxon>Ancylostomatidae</taxon>
        <taxon>Bunostominae</taxon>
        <taxon>Necator</taxon>
    </lineage>
</organism>
<evidence type="ECO:0000313" key="1">
    <source>
        <dbReference type="EMBL" id="ETN82500.1"/>
    </source>
</evidence>
<dbReference type="KEGG" id="nai:NECAME_07946"/>
<reference evidence="2" key="1">
    <citation type="journal article" date="2014" name="Nat. Genet.">
        <title>Genome of the human hookworm Necator americanus.</title>
        <authorList>
            <person name="Tang Y.T."/>
            <person name="Gao X."/>
            <person name="Rosa B.A."/>
            <person name="Abubucker S."/>
            <person name="Hallsworth-Pepin K."/>
            <person name="Martin J."/>
            <person name="Tyagi R."/>
            <person name="Heizer E."/>
            <person name="Zhang X."/>
            <person name="Bhonagiri-Palsikar V."/>
            <person name="Minx P."/>
            <person name="Warren W.C."/>
            <person name="Wang Q."/>
            <person name="Zhan B."/>
            <person name="Hotez P.J."/>
            <person name="Sternberg P.W."/>
            <person name="Dougall A."/>
            <person name="Gaze S.T."/>
            <person name="Mulvenna J."/>
            <person name="Sotillo J."/>
            <person name="Ranganathan S."/>
            <person name="Rabelo E.M."/>
            <person name="Wilson R.K."/>
            <person name="Felgner P.L."/>
            <person name="Bethony J."/>
            <person name="Hawdon J.M."/>
            <person name="Gasser R.B."/>
            <person name="Loukas A."/>
            <person name="Mitreva M."/>
        </authorList>
    </citation>
    <scope>NUCLEOTIDE SEQUENCE [LARGE SCALE GENOMIC DNA]</scope>
</reference>
<sequence length="119" mass="13550">MSFDAANAKYEAKFSEKAVNCPNVLSDSVCSKLYDVREAKLDDANDRDDKCYKTHPSRRLRSAIVLKDAAIAVSRLSTIVRIASLRELGEKRILQQYLLHPRAEETVLWQILRALLNDD</sequence>
<gene>
    <name evidence="1" type="ORF">NECAME_07946</name>
</gene>
<evidence type="ECO:0000313" key="2">
    <source>
        <dbReference type="Proteomes" id="UP000053676"/>
    </source>
</evidence>